<keyword evidence="3" id="KW-1185">Reference proteome</keyword>
<proteinExistence type="predicted"/>
<dbReference type="InterPro" id="IPR016181">
    <property type="entry name" value="Acyl_CoA_acyltransferase"/>
</dbReference>
<sequence>MDAKYEVVKYSKRFYDDWNDFVATSKNGTFLFHRDFMEYHQDRFEDYSLMVYRDKKLVGVLPANKVKNEVHSHQGLTYGGFVLSKGIKFELVLEAFKVVLKFLHDNQIKTLVLKQLPSIYAALPSDETQYLMFLLHSELIKRDTLSVIDLNNKLEISNNRKEGFKRADKHHLIVKEEFAFDLFWNEILIKNLKKKHQTKPVHSLEEITLLKKRFPNQIRQFNVYYDNKIVAGSTVFETARVAHIQYISANEDKSKLGSLDYLFVRLIENIFKDKKYFDFGISNENQGLQINKGLQFWKEGFGARTVAQDFYKVKTEYYNKLENVFI</sequence>
<dbReference type="EMBL" id="BMNR01000004">
    <property type="protein sequence ID" value="GGK25610.1"/>
    <property type="molecule type" value="Genomic_DNA"/>
</dbReference>
<dbReference type="Proteomes" id="UP000612329">
    <property type="component" value="Unassembled WGS sequence"/>
</dbReference>
<dbReference type="Pfam" id="PF13480">
    <property type="entry name" value="Acetyltransf_6"/>
    <property type="match status" value="1"/>
</dbReference>
<reference evidence="2" key="1">
    <citation type="journal article" date="2014" name="Int. J. Syst. Evol. Microbiol.">
        <title>Complete genome sequence of Corynebacterium casei LMG S-19264T (=DSM 44701T), isolated from a smear-ripened cheese.</title>
        <authorList>
            <consortium name="US DOE Joint Genome Institute (JGI-PGF)"/>
            <person name="Walter F."/>
            <person name="Albersmeier A."/>
            <person name="Kalinowski J."/>
            <person name="Ruckert C."/>
        </authorList>
    </citation>
    <scope>NUCLEOTIDE SEQUENCE</scope>
    <source>
        <strain evidence="2">JCM 12862</strain>
    </source>
</reference>
<organism evidence="2 3">
    <name type="scientific">Yeosuana aromativorans</name>
    <dbReference type="NCBI Taxonomy" id="288019"/>
    <lineage>
        <taxon>Bacteria</taxon>
        <taxon>Pseudomonadati</taxon>
        <taxon>Bacteroidota</taxon>
        <taxon>Flavobacteriia</taxon>
        <taxon>Flavobacteriales</taxon>
        <taxon>Flavobacteriaceae</taxon>
        <taxon>Yeosuana</taxon>
    </lineage>
</organism>
<gene>
    <name evidence="2" type="ORF">GCM10007962_19880</name>
</gene>
<reference evidence="2" key="2">
    <citation type="submission" date="2020-09" db="EMBL/GenBank/DDBJ databases">
        <authorList>
            <person name="Sun Q."/>
            <person name="Ohkuma M."/>
        </authorList>
    </citation>
    <scope>NUCLEOTIDE SEQUENCE</scope>
    <source>
        <strain evidence="2">JCM 12862</strain>
    </source>
</reference>
<accession>A0A8J3BJA0</accession>
<dbReference type="Gene3D" id="3.40.630.30">
    <property type="match status" value="1"/>
</dbReference>
<comment type="caution">
    <text evidence="2">The sequence shown here is derived from an EMBL/GenBank/DDBJ whole genome shotgun (WGS) entry which is preliminary data.</text>
</comment>
<feature type="domain" description="BioF2-like acetyltransferase" evidence="1">
    <location>
        <begin position="204"/>
        <end position="284"/>
    </location>
</feature>
<dbReference type="InterPro" id="IPR038740">
    <property type="entry name" value="BioF2-like_GNAT_dom"/>
</dbReference>
<dbReference type="SUPFAM" id="SSF55729">
    <property type="entry name" value="Acyl-CoA N-acyltransferases (Nat)"/>
    <property type="match status" value="1"/>
</dbReference>
<dbReference type="RefSeq" id="WP_188652578.1">
    <property type="nucleotide sequence ID" value="NZ_BMNR01000004.1"/>
</dbReference>
<name>A0A8J3BJA0_9FLAO</name>
<evidence type="ECO:0000313" key="2">
    <source>
        <dbReference type="EMBL" id="GGK25610.1"/>
    </source>
</evidence>
<protein>
    <recommendedName>
        <fullName evidence="1">BioF2-like acetyltransferase domain-containing protein</fullName>
    </recommendedName>
</protein>
<dbReference type="AlphaFoldDB" id="A0A8J3BJA0"/>
<evidence type="ECO:0000259" key="1">
    <source>
        <dbReference type="Pfam" id="PF13480"/>
    </source>
</evidence>
<evidence type="ECO:0000313" key="3">
    <source>
        <dbReference type="Proteomes" id="UP000612329"/>
    </source>
</evidence>